<evidence type="ECO:0000256" key="1">
    <source>
        <dbReference type="ARBA" id="ARBA00010211"/>
    </source>
</evidence>
<evidence type="ECO:0000313" key="5">
    <source>
        <dbReference type="Proteomes" id="UP001257060"/>
    </source>
</evidence>
<dbReference type="RefSeq" id="WP_310924600.1">
    <property type="nucleotide sequence ID" value="NZ_JAMQOP010000002.1"/>
</dbReference>
<dbReference type="Pfam" id="PF01557">
    <property type="entry name" value="FAA_hydrolase"/>
    <property type="match status" value="1"/>
</dbReference>
<gene>
    <name evidence="4" type="ORF">NDI76_13430</name>
</gene>
<sequence>MRVARIRTADGSIETGEYEDGVVTVDGDTYSVDYEANGDRERTGETAAEATLLAPCEPSAFYCVGRNYAATVDQMNYEVPDEPDWFIKPPTSLLDPGADVVYPSWCDRLTYAGELAAVVDETCHDLSVGEVDEAVRGYTILNDLDAIDQPKRTARKAFDGSAPLGPWIETDVDPTDLDMTTHVGGELRQEANTGEMLFGPREIVSFLSERYTFRPGDVIAFGSPANPGDVEPGDDVEMWYEGIGTLRNRVVTPE</sequence>
<proteinExistence type="inferred from homology"/>
<name>A0ABU2GG30_9EURY</name>
<dbReference type="Proteomes" id="UP001257060">
    <property type="component" value="Unassembled WGS sequence"/>
</dbReference>
<keyword evidence="4" id="KW-0378">Hydrolase</keyword>
<dbReference type="PANTHER" id="PTHR42796:SF4">
    <property type="entry name" value="FUMARYLACETOACETATE HYDROLASE DOMAIN-CONTAINING PROTEIN 2A"/>
    <property type="match status" value="1"/>
</dbReference>
<comment type="similarity">
    <text evidence="1">Belongs to the FAH family.</text>
</comment>
<reference evidence="4 5" key="1">
    <citation type="submission" date="2022-06" db="EMBL/GenBank/DDBJ databases">
        <title>Halogeometricum sp. a new haloarchaeum isolate from saline soil.</title>
        <authorList>
            <person name="Strakova D."/>
            <person name="Galisteo C."/>
            <person name="Sanchez-Porro C."/>
            <person name="Ventosa A."/>
        </authorList>
    </citation>
    <scope>NUCLEOTIDE SEQUENCE [LARGE SCALE GENOMIC DNA]</scope>
    <source>
        <strain evidence="4 5">S1BR25-6</strain>
    </source>
</reference>
<keyword evidence="2" id="KW-0479">Metal-binding</keyword>
<keyword evidence="5" id="KW-1185">Reference proteome</keyword>
<protein>
    <submittedName>
        <fullName evidence="4">Fumarylacetoacetate hydrolase family protein</fullName>
    </submittedName>
</protein>
<dbReference type="InterPro" id="IPR036663">
    <property type="entry name" value="Fumarylacetoacetase_C_sf"/>
</dbReference>
<dbReference type="PANTHER" id="PTHR42796">
    <property type="entry name" value="FUMARYLACETOACETATE HYDROLASE DOMAIN-CONTAINING PROTEIN 2A-RELATED"/>
    <property type="match status" value="1"/>
</dbReference>
<organism evidence="4 5">
    <name type="scientific">Halogeometricum salsisoli</name>
    <dbReference type="NCBI Taxonomy" id="2950536"/>
    <lineage>
        <taxon>Archaea</taxon>
        <taxon>Methanobacteriati</taxon>
        <taxon>Methanobacteriota</taxon>
        <taxon>Stenosarchaea group</taxon>
        <taxon>Halobacteria</taxon>
        <taxon>Halobacteriales</taxon>
        <taxon>Haloferacaceae</taxon>
        <taxon>Halogeometricum</taxon>
    </lineage>
</organism>
<dbReference type="InterPro" id="IPR011234">
    <property type="entry name" value="Fumarylacetoacetase-like_C"/>
</dbReference>
<accession>A0ABU2GG30</accession>
<dbReference type="GO" id="GO:0016787">
    <property type="term" value="F:hydrolase activity"/>
    <property type="evidence" value="ECO:0007669"/>
    <property type="project" value="UniProtKB-KW"/>
</dbReference>
<dbReference type="EMBL" id="JAMQOP010000002">
    <property type="protein sequence ID" value="MDS0299745.1"/>
    <property type="molecule type" value="Genomic_DNA"/>
</dbReference>
<dbReference type="InterPro" id="IPR051121">
    <property type="entry name" value="FAH"/>
</dbReference>
<evidence type="ECO:0000256" key="2">
    <source>
        <dbReference type="ARBA" id="ARBA00022723"/>
    </source>
</evidence>
<comment type="caution">
    <text evidence="4">The sequence shown here is derived from an EMBL/GenBank/DDBJ whole genome shotgun (WGS) entry which is preliminary data.</text>
</comment>
<dbReference type="Gene3D" id="3.90.850.10">
    <property type="entry name" value="Fumarylacetoacetase-like, C-terminal domain"/>
    <property type="match status" value="1"/>
</dbReference>
<feature type="domain" description="Fumarylacetoacetase-like C-terminal" evidence="3">
    <location>
        <begin position="61"/>
        <end position="251"/>
    </location>
</feature>
<dbReference type="SUPFAM" id="SSF56529">
    <property type="entry name" value="FAH"/>
    <property type="match status" value="1"/>
</dbReference>
<evidence type="ECO:0000259" key="3">
    <source>
        <dbReference type="Pfam" id="PF01557"/>
    </source>
</evidence>
<evidence type="ECO:0000313" key="4">
    <source>
        <dbReference type="EMBL" id="MDS0299745.1"/>
    </source>
</evidence>